<evidence type="ECO:0000313" key="2">
    <source>
        <dbReference type="Proteomes" id="UP000199350"/>
    </source>
</evidence>
<dbReference type="STRING" id="38302.SAMN04488535_0733"/>
<accession>A0A1G9MSZ8</accession>
<dbReference type="EMBL" id="LT629700">
    <property type="protein sequence ID" value="SDL77243.1"/>
    <property type="molecule type" value="Genomic_DNA"/>
</dbReference>
<gene>
    <name evidence="1" type="ORF">SAMN04488535_0733</name>
</gene>
<dbReference type="Proteomes" id="UP000199350">
    <property type="component" value="Chromosome I"/>
</dbReference>
<name>A0A1G9MSZ8_9CORY</name>
<proteinExistence type="predicted"/>
<evidence type="ECO:0008006" key="3">
    <source>
        <dbReference type="Google" id="ProtNLM"/>
    </source>
</evidence>
<keyword evidence="2" id="KW-1185">Reference proteome</keyword>
<evidence type="ECO:0000313" key="1">
    <source>
        <dbReference type="EMBL" id="SDL77243.1"/>
    </source>
</evidence>
<dbReference type="AlphaFoldDB" id="A0A1G9MSZ8"/>
<protein>
    <recommendedName>
        <fullName evidence="3">DUF4192 domain-containing protein</fullName>
    </recommendedName>
</protein>
<sequence length="375" mass="39960">MFMTHTPESLHGPSDIIAALPGIFGFYPQESTVVVGLYPPEHAGGAVRLGPVMRADLCHTHHILPALTDTPGGDCVAFYAIVISRIPNSQLVADTKEALFNFADGEGIPLIDACWHVSEVAEGTPYTIVFGPSPAQLAAGGMGPEWMQGTVSSVASSPSMVSLLRNGGLPELDRADTFRFFEPWGDAVRGHPDYDPDEVGARAAELAQACELACDADRRTAAGIIEEGCALLHDVAERPLIQPLECTNRTRVFGLEGDATEIAALLSVKRARDAMIIDALASPLRAATAFLWVAKAFRGDVRANALTLWATVATARNLNSWAVVALTCAQEEVPGHHLSLMLLTMLNHGMQEKLVESAVSGCALSWADLDPAWSS</sequence>
<dbReference type="InterPro" id="IPR025447">
    <property type="entry name" value="DUF4192"/>
</dbReference>
<reference evidence="2" key="1">
    <citation type="submission" date="2016-10" db="EMBL/GenBank/DDBJ databases">
        <authorList>
            <person name="Varghese N."/>
            <person name="Submissions S."/>
        </authorList>
    </citation>
    <scope>NUCLEOTIDE SEQUENCE [LARGE SCALE GENOMIC DNA]</scope>
    <source>
        <strain evidence="2">DSM 20632</strain>
    </source>
</reference>
<dbReference type="Pfam" id="PF13830">
    <property type="entry name" value="DUF4192"/>
    <property type="match status" value="1"/>
</dbReference>
<organism evidence="1 2">
    <name type="scientific">Corynebacterium mycetoides</name>
    <dbReference type="NCBI Taxonomy" id="38302"/>
    <lineage>
        <taxon>Bacteria</taxon>
        <taxon>Bacillati</taxon>
        <taxon>Actinomycetota</taxon>
        <taxon>Actinomycetes</taxon>
        <taxon>Mycobacteriales</taxon>
        <taxon>Corynebacteriaceae</taxon>
        <taxon>Corynebacterium</taxon>
    </lineage>
</organism>